<dbReference type="Proteomes" id="UP000799444">
    <property type="component" value="Unassembled WGS sequence"/>
</dbReference>
<feature type="chain" id="PRO_5040266960" evidence="1">
    <location>
        <begin position="21"/>
        <end position="153"/>
    </location>
</feature>
<organism evidence="2 3">
    <name type="scientific">Polyplosphaeria fusca</name>
    <dbReference type="NCBI Taxonomy" id="682080"/>
    <lineage>
        <taxon>Eukaryota</taxon>
        <taxon>Fungi</taxon>
        <taxon>Dikarya</taxon>
        <taxon>Ascomycota</taxon>
        <taxon>Pezizomycotina</taxon>
        <taxon>Dothideomycetes</taxon>
        <taxon>Pleosporomycetidae</taxon>
        <taxon>Pleosporales</taxon>
        <taxon>Tetraplosphaeriaceae</taxon>
        <taxon>Polyplosphaeria</taxon>
    </lineage>
</organism>
<reference evidence="2" key="1">
    <citation type="journal article" date="2020" name="Stud. Mycol.">
        <title>101 Dothideomycetes genomes: a test case for predicting lifestyles and emergence of pathogens.</title>
        <authorList>
            <person name="Haridas S."/>
            <person name="Albert R."/>
            <person name="Binder M."/>
            <person name="Bloem J."/>
            <person name="Labutti K."/>
            <person name="Salamov A."/>
            <person name="Andreopoulos B."/>
            <person name="Baker S."/>
            <person name="Barry K."/>
            <person name="Bills G."/>
            <person name="Bluhm B."/>
            <person name="Cannon C."/>
            <person name="Castanera R."/>
            <person name="Culley D."/>
            <person name="Daum C."/>
            <person name="Ezra D."/>
            <person name="Gonzalez J."/>
            <person name="Henrissat B."/>
            <person name="Kuo A."/>
            <person name="Liang C."/>
            <person name="Lipzen A."/>
            <person name="Lutzoni F."/>
            <person name="Magnuson J."/>
            <person name="Mondo S."/>
            <person name="Nolan M."/>
            <person name="Ohm R."/>
            <person name="Pangilinan J."/>
            <person name="Park H.-J."/>
            <person name="Ramirez L."/>
            <person name="Alfaro M."/>
            <person name="Sun H."/>
            <person name="Tritt A."/>
            <person name="Yoshinaga Y."/>
            <person name="Zwiers L.-H."/>
            <person name="Turgeon B."/>
            <person name="Goodwin S."/>
            <person name="Spatafora J."/>
            <person name="Crous P."/>
            <person name="Grigoriev I."/>
        </authorList>
    </citation>
    <scope>NUCLEOTIDE SEQUENCE</scope>
    <source>
        <strain evidence="2">CBS 125425</strain>
    </source>
</reference>
<dbReference type="OrthoDB" id="3783760at2759"/>
<dbReference type="AlphaFoldDB" id="A0A9P4RC50"/>
<keyword evidence="3" id="KW-1185">Reference proteome</keyword>
<gene>
    <name evidence="2" type="ORF">EJ04DRAFT_558569</name>
</gene>
<proteinExistence type="predicted"/>
<evidence type="ECO:0000313" key="2">
    <source>
        <dbReference type="EMBL" id="KAF2740569.1"/>
    </source>
</evidence>
<dbReference type="EMBL" id="ML996099">
    <property type="protein sequence ID" value="KAF2740569.1"/>
    <property type="molecule type" value="Genomic_DNA"/>
</dbReference>
<sequence length="153" mass="15821">MIFRSAFLLSLTALVATTSAAPAGSKHNIYLTRCTPTSCPIGACDPGDFGITAAAYYSTATSAVPASIGTIDGYQPKWEGASKAIRLGTTTFTSAIQAAAARAKKGDIVGDAKLGSEPFVCFKDGATTLGFTYDDTKYSCTADYWCGSVDVGK</sequence>
<name>A0A9P4RC50_9PLEO</name>
<protein>
    <submittedName>
        <fullName evidence="2">Uncharacterized protein</fullName>
    </submittedName>
</protein>
<keyword evidence="1" id="KW-0732">Signal</keyword>
<accession>A0A9P4RC50</accession>
<evidence type="ECO:0000256" key="1">
    <source>
        <dbReference type="SAM" id="SignalP"/>
    </source>
</evidence>
<feature type="signal peptide" evidence="1">
    <location>
        <begin position="1"/>
        <end position="20"/>
    </location>
</feature>
<comment type="caution">
    <text evidence="2">The sequence shown here is derived from an EMBL/GenBank/DDBJ whole genome shotgun (WGS) entry which is preliminary data.</text>
</comment>
<evidence type="ECO:0000313" key="3">
    <source>
        <dbReference type="Proteomes" id="UP000799444"/>
    </source>
</evidence>